<comment type="caution">
    <text evidence="3">The sequence shown here is derived from an EMBL/GenBank/DDBJ whole genome shotgun (WGS) entry which is preliminary data.</text>
</comment>
<comment type="subcellular location">
    <subcellularLocation>
        <location evidence="1">Cytoplasm</location>
        <location evidence="1">Cytoskeleton</location>
        <location evidence="1">Cilium axoneme</location>
    </subcellularLocation>
</comment>
<dbReference type="GO" id="GO:0005930">
    <property type="term" value="C:axoneme"/>
    <property type="evidence" value="ECO:0007669"/>
    <property type="project" value="UniProtKB-SubCell"/>
</dbReference>
<name>A0A8S1J0F2_9CHLO</name>
<dbReference type="InterPro" id="IPR032675">
    <property type="entry name" value="LRR_dom_sf"/>
</dbReference>
<dbReference type="Pfam" id="PF00931">
    <property type="entry name" value="NB-ARC"/>
    <property type="match status" value="1"/>
</dbReference>
<dbReference type="OrthoDB" id="540763at2759"/>
<organism evidence="3 4">
    <name type="scientific">Ostreobium quekettii</name>
    <dbReference type="NCBI Taxonomy" id="121088"/>
    <lineage>
        <taxon>Eukaryota</taxon>
        <taxon>Viridiplantae</taxon>
        <taxon>Chlorophyta</taxon>
        <taxon>core chlorophytes</taxon>
        <taxon>Ulvophyceae</taxon>
        <taxon>TCBD clade</taxon>
        <taxon>Bryopsidales</taxon>
        <taxon>Ostreobineae</taxon>
        <taxon>Ostreobiaceae</taxon>
        <taxon>Ostreobium</taxon>
    </lineage>
</organism>
<dbReference type="Gene3D" id="1.10.8.430">
    <property type="entry name" value="Helical domain of apoptotic protease-activating factors"/>
    <property type="match status" value="1"/>
</dbReference>
<dbReference type="SUPFAM" id="SSF52540">
    <property type="entry name" value="P-loop containing nucleoside triphosphate hydrolases"/>
    <property type="match status" value="1"/>
</dbReference>
<proteinExistence type="predicted"/>
<dbReference type="GO" id="GO:0043531">
    <property type="term" value="F:ADP binding"/>
    <property type="evidence" value="ECO:0007669"/>
    <property type="project" value="InterPro"/>
</dbReference>
<feature type="domain" description="NB-ARC" evidence="2">
    <location>
        <begin position="334"/>
        <end position="498"/>
    </location>
</feature>
<dbReference type="SUPFAM" id="SSF52047">
    <property type="entry name" value="RNI-like"/>
    <property type="match status" value="1"/>
</dbReference>
<sequence length="1030" mass="114144">MSPDAGRVEKRSRIGVWYNANLLARMDLRWIRTKGGADFPRDTKAWVGKGGHIELVRGRTEVIYREGECTWAVQLDGDKKVFRADSPERAAQWVAALRWRVCPWIQLLRGQGPERQDRLGTWQGHDQSSWPLRTAHLQVAQSAVGVMDIAARLTGEVLGALPVVGPVFSALGFALEVAARIKGDIDGLCPAQSGLSRVARRTMETLQGGLERQLEGRLGELSELMGVIEEGARQLEGFEFQSNVRMMVHGIFKGKPGPATVAELVSYCESRLESYEVHDTNKVAHNTDKKMDAMPKQVAAAVESAMRKEGGTGGASCYIPIRPAAIGLEEQASAIKKLILSDNTKYIALVGMGGVGKTTLARFVLNDPDVQNRFRKNEQTKCLGLAFVIVSQNPVLLDCLKRIWEALLGGKVDFASVEDGKLRLEAALQDKSFCLVLDDTWDEADMVRLDVASPNSRVLITSRNDKVARIVGAKCHDVTPLNAAQSYQLFCKHAFDGNMPKKWQEKHVQEIIEKCAGLPLTLEIMGKLAKSFEERGQWHNAVQDLMASSMVKKSVFEHVFELSFNSVDSVHQGVLLDLAMLPEDHRARATDVAELEMCNESYGGEQTARQVLRNLEEKALIKKEGKDTFGVPEFQPSCDRFGNLRGLRYYLHDVVREGALRLIANTPVLHRERFVSSQLKDITCRRVALMATRFSASQRMGTDQQRVLRDLDMPELQALVLRDAGVPGLPPSILTAQLLAIDLTSSGITELPSQLSCLQSLQLLRLDDCEGLTCLPSEVGAMVELRVLSMRGCRGIYEVPKAMGNLTKLSKLLMPECGIAHFYFPDVKKWHNLTMLDLSGCVGLKQLPQNFGDLTSLAELNLGGCWQLTFLPSSIGRLLRLRVLILHNCRSLTELPDSTTNLAELEELDLQQCKQLADLPSAIGSCCSKLRILRLQGIDGMAFPQFADSLEYLDVLGIPTGCEVPEGSRQHFEELEISLEQGEADEERGERQLCGHTVIYSTPLHWAAALGMDKMVAFHLREVDVDFGDE</sequence>
<evidence type="ECO:0000313" key="4">
    <source>
        <dbReference type="Proteomes" id="UP000708148"/>
    </source>
</evidence>
<dbReference type="InterPro" id="IPR002182">
    <property type="entry name" value="NB-ARC"/>
</dbReference>
<dbReference type="PRINTS" id="PR00364">
    <property type="entry name" value="DISEASERSIST"/>
</dbReference>
<dbReference type="AlphaFoldDB" id="A0A8S1J0F2"/>
<dbReference type="Proteomes" id="UP000708148">
    <property type="component" value="Unassembled WGS sequence"/>
</dbReference>
<dbReference type="EMBL" id="CAJHUC010001084">
    <property type="protein sequence ID" value="CAD7699657.1"/>
    <property type="molecule type" value="Genomic_DNA"/>
</dbReference>
<protein>
    <recommendedName>
        <fullName evidence="2">NB-ARC domain-containing protein</fullName>
    </recommendedName>
</protein>
<dbReference type="PANTHER" id="PTHR36766">
    <property type="entry name" value="PLANT BROAD-SPECTRUM MILDEW RESISTANCE PROTEIN RPW8"/>
    <property type="match status" value="1"/>
</dbReference>
<keyword evidence="4" id="KW-1185">Reference proteome</keyword>
<dbReference type="InterPro" id="IPR027417">
    <property type="entry name" value="P-loop_NTPase"/>
</dbReference>
<reference evidence="3" key="1">
    <citation type="submission" date="2020-12" db="EMBL/GenBank/DDBJ databases">
        <authorList>
            <person name="Iha C."/>
        </authorList>
    </citation>
    <scope>NUCLEOTIDE SEQUENCE</scope>
</reference>
<dbReference type="Gene3D" id="3.40.50.300">
    <property type="entry name" value="P-loop containing nucleotide triphosphate hydrolases"/>
    <property type="match status" value="1"/>
</dbReference>
<dbReference type="InterPro" id="IPR042197">
    <property type="entry name" value="Apaf_helical"/>
</dbReference>
<evidence type="ECO:0000256" key="1">
    <source>
        <dbReference type="ARBA" id="ARBA00004430"/>
    </source>
</evidence>
<evidence type="ECO:0000259" key="2">
    <source>
        <dbReference type="Pfam" id="PF00931"/>
    </source>
</evidence>
<accession>A0A8S1J0F2</accession>
<dbReference type="PANTHER" id="PTHR36766:SF30">
    <property type="entry name" value="TIR-NBS TYPE DISEASE RESISTANCE PROTEIN-RELATED"/>
    <property type="match status" value="1"/>
</dbReference>
<feature type="non-terminal residue" evidence="3">
    <location>
        <position position="1"/>
    </location>
</feature>
<dbReference type="Gene3D" id="3.80.10.10">
    <property type="entry name" value="Ribonuclease Inhibitor"/>
    <property type="match status" value="1"/>
</dbReference>
<evidence type="ECO:0000313" key="3">
    <source>
        <dbReference type="EMBL" id="CAD7699657.1"/>
    </source>
</evidence>
<gene>
    <name evidence="3" type="ORF">OSTQU699_LOCUS5016</name>
</gene>